<dbReference type="Proteomes" id="UP000554482">
    <property type="component" value="Unassembled WGS sequence"/>
</dbReference>
<dbReference type="EMBL" id="JABWDY010043334">
    <property type="protein sequence ID" value="KAF5175993.1"/>
    <property type="molecule type" value="Genomic_DNA"/>
</dbReference>
<proteinExistence type="predicted"/>
<reference evidence="1 2" key="1">
    <citation type="submission" date="2020-06" db="EMBL/GenBank/DDBJ databases">
        <title>Transcriptomic and genomic resources for Thalictrum thalictroides and T. hernandezii: Facilitating candidate gene discovery in an emerging model plant lineage.</title>
        <authorList>
            <person name="Arias T."/>
            <person name="Riano-Pachon D.M."/>
            <person name="Di Stilio V.S."/>
        </authorList>
    </citation>
    <scope>NUCLEOTIDE SEQUENCE [LARGE SCALE GENOMIC DNA]</scope>
    <source>
        <strain evidence="2">cv. WT478/WT964</strain>
        <tissue evidence="1">Leaves</tissue>
    </source>
</reference>
<evidence type="ECO:0000313" key="1">
    <source>
        <dbReference type="EMBL" id="KAF5175993.1"/>
    </source>
</evidence>
<organism evidence="1 2">
    <name type="scientific">Thalictrum thalictroides</name>
    <name type="common">Rue-anemone</name>
    <name type="synonym">Anemone thalictroides</name>
    <dbReference type="NCBI Taxonomy" id="46969"/>
    <lineage>
        <taxon>Eukaryota</taxon>
        <taxon>Viridiplantae</taxon>
        <taxon>Streptophyta</taxon>
        <taxon>Embryophyta</taxon>
        <taxon>Tracheophyta</taxon>
        <taxon>Spermatophyta</taxon>
        <taxon>Magnoliopsida</taxon>
        <taxon>Ranunculales</taxon>
        <taxon>Ranunculaceae</taxon>
        <taxon>Thalictroideae</taxon>
        <taxon>Thalictrum</taxon>
    </lineage>
</organism>
<dbReference type="AlphaFoldDB" id="A0A7J6UTQ7"/>
<protein>
    <submittedName>
        <fullName evidence="1">Uncharacterized protein</fullName>
    </submittedName>
</protein>
<keyword evidence="2" id="KW-1185">Reference proteome</keyword>
<accession>A0A7J6UTQ7</accession>
<sequence length="62" mass="7337">MAVRVPPYAEQAGCYHISIAHFQWMNKCPRDSSSCLHTMHHFICLLFQDVGYYDNIFINPYR</sequence>
<evidence type="ECO:0000313" key="2">
    <source>
        <dbReference type="Proteomes" id="UP000554482"/>
    </source>
</evidence>
<name>A0A7J6UTQ7_THATH</name>
<gene>
    <name evidence="1" type="ORF">FRX31_034421</name>
</gene>
<comment type="caution">
    <text evidence="1">The sequence shown here is derived from an EMBL/GenBank/DDBJ whole genome shotgun (WGS) entry which is preliminary data.</text>
</comment>